<dbReference type="AlphaFoldDB" id="A0A2I1HHH6"/>
<protein>
    <submittedName>
        <fullName evidence="1">Uncharacterized protein</fullName>
    </submittedName>
</protein>
<evidence type="ECO:0000313" key="2">
    <source>
        <dbReference type="Proteomes" id="UP000234323"/>
    </source>
</evidence>
<name>A0A2I1HHH6_9GLOM</name>
<dbReference type="InterPro" id="IPR012337">
    <property type="entry name" value="RNaseH-like_sf"/>
</dbReference>
<accession>A0A2I1HHH6</accession>
<evidence type="ECO:0000313" key="1">
    <source>
        <dbReference type="EMBL" id="PKY58331.1"/>
    </source>
</evidence>
<dbReference type="GO" id="GO:0003676">
    <property type="term" value="F:nucleic acid binding"/>
    <property type="evidence" value="ECO:0007669"/>
    <property type="project" value="InterPro"/>
</dbReference>
<dbReference type="Gene3D" id="3.30.420.10">
    <property type="entry name" value="Ribonuclease H-like superfamily/Ribonuclease H"/>
    <property type="match status" value="1"/>
</dbReference>
<dbReference type="EMBL" id="LLXI01002958">
    <property type="protein sequence ID" value="PKY58331.1"/>
    <property type="molecule type" value="Genomic_DNA"/>
</dbReference>
<dbReference type="VEuPathDB" id="FungiDB:RhiirA1_477379"/>
<keyword evidence="2" id="KW-1185">Reference proteome</keyword>
<gene>
    <name evidence="1" type="ORF">RhiirA4_480161</name>
</gene>
<dbReference type="VEuPathDB" id="FungiDB:FUN_017809"/>
<dbReference type="SUPFAM" id="SSF53098">
    <property type="entry name" value="Ribonuclease H-like"/>
    <property type="match status" value="1"/>
</dbReference>
<dbReference type="VEuPathDB" id="FungiDB:RhiirFUN_009484"/>
<proteinExistence type="predicted"/>
<dbReference type="Proteomes" id="UP000234323">
    <property type="component" value="Unassembled WGS sequence"/>
</dbReference>
<comment type="caution">
    <text evidence="1">The sequence shown here is derived from an EMBL/GenBank/DDBJ whole genome shotgun (WGS) entry which is preliminary data.</text>
</comment>
<organism evidence="1 2">
    <name type="scientific">Rhizophagus irregularis</name>
    <dbReference type="NCBI Taxonomy" id="588596"/>
    <lineage>
        <taxon>Eukaryota</taxon>
        <taxon>Fungi</taxon>
        <taxon>Fungi incertae sedis</taxon>
        <taxon>Mucoromycota</taxon>
        <taxon>Glomeromycotina</taxon>
        <taxon>Glomeromycetes</taxon>
        <taxon>Glomerales</taxon>
        <taxon>Glomeraceae</taxon>
        <taxon>Rhizophagus</taxon>
    </lineage>
</organism>
<reference evidence="1 2" key="1">
    <citation type="submission" date="2015-10" db="EMBL/GenBank/DDBJ databases">
        <title>Genome analyses suggest a sexual origin of heterokaryosis in a supposedly ancient asexual fungus.</title>
        <authorList>
            <person name="Ropars J."/>
            <person name="Sedzielewska K."/>
            <person name="Noel J."/>
            <person name="Charron P."/>
            <person name="Farinelli L."/>
            <person name="Marton T."/>
            <person name="Kruger M."/>
            <person name="Pelin A."/>
            <person name="Brachmann A."/>
            <person name="Corradi N."/>
        </authorList>
    </citation>
    <scope>NUCLEOTIDE SEQUENCE [LARGE SCALE GENOMIC DNA]</scope>
    <source>
        <strain evidence="1 2">A4</strain>
    </source>
</reference>
<dbReference type="VEuPathDB" id="FungiDB:FUN_005625"/>
<sequence>MAKAYDKVNIHMLKKAMERLKLPDYFISLICDLFLEQKNQVFTAVGKTNPYNVLTGINQGEIISPLFWCIYYDLLLCQLQQGNHGYEIIAKYKKDIYSDYIKESIIFPGKAYMDDTTLMIRFGSEYINIKPKDSNKSIRILGVWNNRSNDIEIDVLIKTSGIDEQNNLIIRHLNVINNIDFRSLTIQLQKCLGCELDNIEQLNQKSFNFRDFGSQQCTISFGFIIVKNNMILHSFRSEISYFSSSNKAELLAVISVLIVLPSNSEVTIYTDLNNVITGYYDIISILREIIVTNNLTLDFIKVKGHSDDYFNNYIDEFIAHTDETSNLVFKPNNLNSLDRTPDITYITHN</sequence>
<dbReference type="InterPro" id="IPR036397">
    <property type="entry name" value="RNaseH_sf"/>
</dbReference>